<proteinExistence type="predicted"/>
<name>A0A2U1LLG7_ARTAN</name>
<keyword evidence="2" id="KW-1185">Reference proteome</keyword>
<evidence type="ECO:0000313" key="1">
    <source>
        <dbReference type="EMBL" id="PWA49839.1"/>
    </source>
</evidence>
<protein>
    <submittedName>
        <fullName evidence="1">Uncharacterized protein</fullName>
    </submittedName>
</protein>
<sequence>MNIFDCKGYLILILYTGSVITSKGTVTTKSKQEGNDCERCIWGSNVKYSNKCIRKNKLGQFCSTRVSKSVFHNSTKDGHVRMVDVLPELVKDVTGGRKFKLNSGRKSWDPTKNSTFAG</sequence>
<accession>A0A2U1LLG7</accession>
<organism evidence="1 2">
    <name type="scientific">Artemisia annua</name>
    <name type="common">Sweet wormwood</name>
    <dbReference type="NCBI Taxonomy" id="35608"/>
    <lineage>
        <taxon>Eukaryota</taxon>
        <taxon>Viridiplantae</taxon>
        <taxon>Streptophyta</taxon>
        <taxon>Embryophyta</taxon>
        <taxon>Tracheophyta</taxon>
        <taxon>Spermatophyta</taxon>
        <taxon>Magnoliopsida</taxon>
        <taxon>eudicotyledons</taxon>
        <taxon>Gunneridae</taxon>
        <taxon>Pentapetalae</taxon>
        <taxon>asterids</taxon>
        <taxon>campanulids</taxon>
        <taxon>Asterales</taxon>
        <taxon>Asteraceae</taxon>
        <taxon>Asteroideae</taxon>
        <taxon>Anthemideae</taxon>
        <taxon>Artemisiinae</taxon>
        <taxon>Artemisia</taxon>
    </lineage>
</organism>
<gene>
    <name evidence="1" type="ORF">CTI12_AA466560</name>
</gene>
<comment type="caution">
    <text evidence="1">The sequence shown here is derived from an EMBL/GenBank/DDBJ whole genome shotgun (WGS) entry which is preliminary data.</text>
</comment>
<dbReference type="EMBL" id="PKPP01008763">
    <property type="protein sequence ID" value="PWA49839.1"/>
    <property type="molecule type" value="Genomic_DNA"/>
</dbReference>
<reference evidence="1 2" key="1">
    <citation type="journal article" date="2018" name="Mol. Plant">
        <title>The genome of Artemisia annua provides insight into the evolution of Asteraceae family and artemisinin biosynthesis.</title>
        <authorList>
            <person name="Shen Q."/>
            <person name="Zhang L."/>
            <person name="Liao Z."/>
            <person name="Wang S."/>
            <person name="Yan T."/>
            <person name="Shi P."/>
            <person name="Liu M."/>
            <person name="Fu X."/>
            <person name="Pan Q."/>
            <person name="Wang Y."/>
            <person name="Lv Z."/>
            <person name="Lu X."/>
            <person name="Zhang F."/>
            <person name="Jiang W."/>
            <person name="Ma Y."/>
            <person name="Chen M."/>
            <person name="Hao X."/>
            <person name="Li L."/>
            <person name="Tang Y."/>
            <person name="Lv G."/>
            <person name="Zhou Y."/>
            <person name="Sun X."/>
            <person name="Brodelius P.E."/>
            <person name="Rose J.K.C."/>
            <person name="Tang K."/>
        </authorList>
    </citation>
    <scope>NUCLEOTIDE SEQUENCE [LARGE SCALE GENOMIC DNA]</scope>
    <source>
        <strain evidence="2">cv. Huhao1</strain>
        <tissue evidence="1">Leaf</tissue>
    </source>
</reference>
<evidence type="ECO:0000313" key="2">
    <source>
        <dbReference type="Proteomes" id="UP000245207"/>
    </source>
</evidence>
<dbReference type="Proteomes" id="UP000245207">
    <property type="component" value="Unassembled WGS sequence"/>
</dbReference>
<dbReference type="AlphaFoldDB" id="A0A2U1LLG7"/>